<dbReference type="Gene3D" id="1.10.3210.10">
    <property type="entry name" value="Hypothetical protein af1432"/>
    <property type="match status" value="3"/>
</dbReference>
<protein>
    <submittedName>
        <fullName evidence="3">HD-GYP domain-containing protein (C-di-GMP phosphodiesterase class II)</fullName>
    </submittedName>
</protein>
<gene>
    <name evidence="3" type="ORF">HDF09_003854</name>
</gene>
<dbReference type="AlphaFoldDB" id="A0A7W8IMD8"/>
<sequence length="498" mass="54415">MAQTSAAFRRNMRGFDGCISLSEIISALSYALDLTEGAVHGHALRSCLLGMRIAEEVKLPSDQTSSLYFALLLKDIGCSRSASRMSQILAGDDRAARAAVNFEDWSRPHKPSLSTLKLLWSQVLPDAGRVVRAARSFKNGITRYQSFERLSPRYDRGASILNELGMGPIAAEAVRSVDERWDGSGYPDSLKGEQIPLLARICAIAQHLDLVSAAAGAQSAIDTLEERSGTWFDPQLVRIAGSLHRRGALWNNCSPADAEQDTRQAVLDLDSGKRHQLESSQIDRICEAFADVVDAKSHFTFRHSQGVADAAFGIAQAMGLAADRAQLVRRAALLHDIGKLGVANAILDKKSQLSAEEWKAVYEHPRITRRILERVAPFREMAVIAGEHHEKLDGSGYPDHLKGPDLSVESRIVAVADVYAALSEDRPYRAGIELDETLSIMSKLIPVQLDADCFEALVSVVSSRREIASVHAPQVANATLGYPFKNRGFKDTAFESAL</sequence>
<evidence type="ECO:0000313" key="3">
    <source>
        <dbReference type="EMBL" id="MBB5319155.1"/>
    </source>
</evidence>
<dbReference type="InterPro" id="IPR037522">
    <property type="entry name" value="HD_GYP_dom"/>
</dbReference>
<dbReference type="InterPro" id="IPR006674">
    <property type="entry name" value="HD_domain"/>
</dbReference>
<reference evidence="3" key="1">
    <citation type="submission" date="2020-08" db="EMBL/GenBank/DDBJ databases">
        <title>Genomic Encyclopedia of Type Strains, Phase IV (KMG-V): Genome sequencing to study the core and pangenomes of soil and plant-associated prokaryotes.</title>
        <authorList>
            <person name="Whitman W."/>
        </authorList>
    </citation>
    <scope>NUCLEOTIDE SEQUENCE [LARGE SCALE GENOMIC DNA]</scope>
    <source>
        <strain evidence="3">M8UP27</strain>
    </source>
</reference>
<name>A0A7W8IMD8_9BACT</name>
<dbReference type="SMART" id="SM00471">
    <property type="entry name" value="HDc"/>
    <property type="match status" value="1"/>
</dbReference>
<dbReference type="PROSITE" id="PS51832">
    <property type="entry name" value="HD_GYP"/>
    <property type="match status" value="1"/>
</dbReference>
<dbReference type="PROSITE" id="PS51831">
    <property type="entry name" value="HD"/>
    <property type="match status" value="1"/>
</dbReference>
<organism evidence="3 4">
    <name type="scientific">Tunturiibacter empetritectus</name>
    <dbReference type="NCBI Taxonomy" id="3069691"/>
    <lineage>
        <taxon>Bacteria</taxon>
        <taxon>Pseudomonadati</taxon>
        <taxon>Acidobacteriota</taxon>
        <taxon>Terriglobia</taxon>
        <taxon>Terriglobales</taxon>
        <taxon>Acidobacteriaceae</taxon>
        <taxon>Tunturiibacter</taxon>
    </lineage>
</organism>
<dbReference type="Pfam" id="PF13487">
    <property type="entry name" value="HD_5"/>
    <property type="match status" value="2"/>
</dbReference>
<dbReference type="SUPFAM" id="SSF109604">
    <property type="entry name" value="HD-domain/PDEase-like"/>
    <property type="match status" value="2"/>
</dbReference>
<keyword evidence="4" id="KW-1185">Reference proteome</keyword>
<dbReference type="InterPro" id="IPR003607">
    <property type="entry name" value="HD/PDEase_dom"/>
</dbReference>
<evidence type="ECO:0000259" key="2">
    <source>
        <dbReference type="PROSITE" id="PS51832"/>
    </source>
</evidence>
<dbReference type="PANTHER" id="PTHR43155:SF1">
    <property type="entry name" value="3'3'-CGAMP-SPECIFIC PHOSPHODIESTERASE 1"/>
    <property type="match status" value="1"/>
</dbReference>
<dbReference type="CDD" id="cd00077">
    <property type="entry name" value="HDc"/>
    <property type="match status" value="2"/>
</dbReference>
<evidence type="ECO:0000259" key="1">
    <source>
        <dbReference type="PROSITE" id="PS51831"/>
    </source>
</evidence>
<feature type="domain" description="HD-GYP" evidence="2">
    <location>
        <begin position="278"/>
        <end position="473"/>
    </location>
</feature>
<comment type="caution">
    <text evidence="3">The sequence shown here is derived from an EMBL/GenBank/DDBJ whole genome shotgun (WGS) entry which is preliminary data.</text>
</comment>
<proteinExistence type="predicted"/>
<dbReference type="Proteomes" id="UP000568106">
    <property type="component" value="Unassembled WGS sequence"/>
</dbReference>
<dbReference type="EMBL" id="JACHDY010000006">
    <property type="protein sequence ID" value="MBB5319155.1"/>
    <property type="molecule type" value="Genomic_DNA"/>
</dbReference>
<feature type="domain" description="HD" evidence="1">
    <location>
        <begin position="300"/>
        <end position="422"/>
    </location>
</feature>
<dbReference type="PANTHER" id="PTHR43155">
    <property type="entry name" value="CYCLIC DI-GMP PHOSPHODIESTERASE PA4108-RELATED"/>
    <property type="match status" value="1"/>
</dbReference>
<accession>A0A7W8IMD8</accession>
<evidence type="ECO:0000313" key="4">
    <source>
        <dbReference type="Proteomes" id="UP000568106"/>
    </source>
</evidence>